<keyword evidence="2" id="KW-1185">Reference proteome</keyword>
<evidence type="ECO:0000313" key="2">
    <source>
        <dbReference type="Proteomes" id="UP001140087"/>
    </source>
</evidence>
<dbReference type="EMBL" id="JANBUN010000348">
    <property type="protein sequence ID" value="KAJ2804510.1"/>
    <property type="molecule type" value="Genomic_DNA"/>
</dbReference>
<protein>
    <submittedName>
        <fullName evidence="1">Uncharacterized protein</fullName>
    </submittedName>
</protein>
<proteinExistence type="predicted"/>
<accession>A0ACC1LA61</accession>
<organism evidence="1 2">
    <name type="scientific">Coemansia helicoidea</name>
    <dbReference type="NCBI Taxonomy" id="1286919"/>
    <lineage>
        <taxon>Eukaryota</taxon>
        <taxon>Fungi</taxon>
        <taxon>Fungi incertae sedis</taxon>
        <taxon>Zoopagomycota</taxon>
        <taxon>Kickxellomycotina</taxon>
        <taxon>Kickxellomycetes</taxon>
        <taxon>Kickxellales</taxon>
        <taxon>Kickxellaceae</taxon>
        <taxon>Coemansia</taxon>
    </lineage>
</organism>
<gene>
    <name evidence="1" type="ORF">H4R21_001616</name>
</gene>
<feature type="non-terminal residue" evidence="1">
    <location>
        <position position="683"/>
    </location>
</feature>
<dbReference type="Proteomes" id="UP001140087">
    <property type="component" value="Unassembled WGS sequence"/>
</dbReference>
<name>A0ACC1LA61_9FUNG</name>
<reference evidence="1" key="1">
    <citation type="submission" date="2022-07" db="EMBL/GenBank/DDBJ databases">
        <title>Phylogenomic reconstructions and comparative analyses of Kickxellomycotina fungi.</title>
        <authorList>
            <person name="Reynolds N.K."/>
            <person name="Stajich J.E."/>
            <person name="Barry K."/>
            <person name="Grigoriev I.V."/>
            <person name="Crous P."/>
            <person name="Smith M.E."/>
        </authorList>
    </citation>
    <scope>NUCLEOTIDE SEQUENCE</scope>
    <source>
        <strain evidence="1">BCRC 34780</strain>
    </source>
</reference>
<comment type="caution">
    <text evidence="1">The sequence shown here is derived from an EMBL/GenBank/DDBJ whole genome shotgun (WGS) entry which is preliminary data.</text>
</comment>
<evidence type="ECO:0000313" key="1">
    <source>
        <dbReference type="EMBL" id="KAJ2804510.1"/>
    </source>
</evidence>
<sequence>MSDDGRMPCRWAGCRASTFEDLEALLVHVTNGHVSRTPDAGAAAPTCQWDGCGTGGHDGPEALFMHVANEHFGHEPSTPGPLLECKWRGCTAGGFADAEVLYTHITNDHIGRKSTGNLCLECKWEGCNIHRTKRDHITSHVRVHVPLKPYKCTLCSKSFKRPQDLKKHEKTHDDGASGHMPIIDYSYYSMLGQPRDPHLRTPLHSHASPTTGSLSPADHQVPFDAAGSFGFPRRNSPYTPLNTSPLHGYLPHIGDASMMPGGKRGIDAIEELQLAVKKSRADGTNQGQNALLSFLDRNRDLGSTELLELPASLSSPSELQQLNEGVLQMLPELADVNGRSLFIDQLVQQLDSNSPSTLSSLLMLGNSVQTGPVADPMLSSTSAGSLYAALTPVHAPGGLGFDLATSPEIVANTATAASMHMSAQSLRAGTVCMTYPTNVVSPAANPALTSLALSVPEVQHTMASHSPALASVPDGALYTAARPIARPRGYSSVYPTPTAPGVAMPAAGASLYSNLYGSMQAQQQQQQAMAPLGGNPQALQRQRMPMPSAHAVDPMVHQARMQALMAYRAMGLQCNAPDDEDDSAGDAGNELSLDEWLDSEKLTDLEVAGTRCPATAADEPELEDDCDKPEAPVVKRSVMVQRSLAKRPQSAAAPPAPCDEPVSYLRQRSQLALQRAAATDEAT</sequence>